<feature type="coiled-coil region" evidence="11">
    <location>
        <begin position="710"/>
        <end position="737"/>
    </location>
</feature>
<evidence type="ECO:0000256" key="9">
    <source>
        <dbReference type="ARBA" id="ARBA00023274"/>
    </source>
</evidence>
<keyword evidence="11" id="KW-0175">Coiled coil</keyword>
<dbReference type="InterPro" id="IPR035920">
    <property type="entry name" value="YhbY-like_sf"/>
</dbReference>
<keyword evidence="7" id="KW-0809">Transit peptide</keyword>
<feature type="compositionally biased region" description="Polar residues" evidence="12">
    <location>
        <begin position="162"/>
        <end position="184"/>
    </location>
</feature>
<feature type="compositionally biased region" description="Polar residues" evidence="12">
    <location>
        <begin position="929"/>
        <end position="938"/>
    </location>
</feature>
<evidence type="ECO:0000256" key="1">
    <source>
        <dbReference type="ARBA" id="ARBA00004229"/>
    </source>
</evidence>
<keyword evidence="5" id="KW-0677">Repeat</keyword>
<feature type="compositionally biased region" description="Acidic residues" evidence="12">
    <location>
        <begin position="910"/>
        <end position="925"/>
    </location>
</feature>
<keyword evidence="9" id="KW-0687">Ribonucleoprotein</keyword>
<evidence type="ECO:0000256" key="5">
    <source>
        <dbReference type="ARBA" id="ARBA00022737"/>
    </source>
</evidence>
<dbReference type="SUPFAM" id="SSF75471">
    <property type="entry name" value="YhbY-like"/>
    <property type="match status" value="3"/>
</dbReference>
<evidence type="ECO:0000256" key="3">
    <source>
        <dbReference type="ARBA" id="ARBA00022640"/>
    </source>
</evidence>
<dbReference type="SMART" id="SM01103">
    <property type="entry name" value="CRS1_YhbY"/>
    <property type="match status" value="3"/>
</dbReference>
<keyword evidence="4" id="KW-0507">mRNA processing</keyword>
<evidence type="ECO:0000259" key="13">
    <source>
        <dbReference type="PROSITE" id="PS51295"/>
    </source>
</evidence>
<feature type="domain" description="CRM" evidence="13">
    <location>
        <begin position="535"/>
        <end position="632"/>
    </location>
</feature>
<gene>
    <name evidence="15" type="primary">LOC113691324</name>
</gene>
<evidence type="ECO:0000256" key="4">
    <source>
        <dbReference type="ARBA" id="ARBA00022664"/>
    </source>
</evidence>
<name>A0ABM4UNL6_COFAR</name>
<dbReference type="PROSITE" id="PS51295">
    <property type="entry name" value="CRM"/>
    <property type="match status" value="3"/>
</dbReference>
<proteinExistence type="predicted"/>
<evidence type="ECO:0000256" key="10">
    <source>
        <dbReference type="PROSITE-ProRule" id="PRU00626"/>
    </source>
</evidence>
<comment type="subcellular location">
    <subcellularLocation>
        <location evidence="1">Plastid</location>
        <location evidence="1">Chloroplast</location>
    </subcellularLocation>
</comment>
<evidence type="ECO:0000313" key="15">
    <source>
        <dbReference type="RefSeq" id="XP_071908882.1"/>
    </source>
</evidence>
<reference evidence="15" key="1">
    <citation type="submission" date="2025-08" db="UniProtKB">
        <authorList>
            <consortium name="RefSeq"/>
        </authorList>
    </citation>
    <scope>IDENTIFICATION</scope>
    <source>
        <tissue evidence="15">Leaves</tissue>
    </source>
</reference>
<evidence type="ECO:0000256" key="2">
    <source>
        <dbReference type="ARBA" id="ARBA00022528"/>
    </source>
</evidence>
<organism evidence="14 15">
    <name type="scientific">Coffea arabica</name>
    <name type="common">Arabian coffee</name>
    <dbReference type="NCBI Taxonomy" id="13443"/>
    <lineage>
        <taxon>Eukaryota</taxon>
        <taxon>Viridiplantae</taxon>
        <taxon>Streptophyta</taxon>
        <taxon>Embryophyta</taxon>
        <taxon>Tracheophyta</taxon>
        <taxon>Spermatophyta</taxon>
        <taxon>Magnoliopsida</taxon>
        <taxon>eudicotyledons</taxon>
        <taxon>Gunneridae</taxon>
        <taxon>Pentapetalae</taxon>
        <taxon>asterids</taxon>
        <taxon>lamiids</taxon>
        <taxon>Gentianales</taxon>
        <taxon>Rubiaceae</taxon>
        <taxon>Ixoroideae</taxon>
        <taxon>Gardenieae complex</taxon>
        <taxon>Bertiereae - Coffeeae clade</taxon>
        <taxon>Coffeeae</taxon>
        <taxon>Coffea</taxon>
    </lineage>
</organism>
<keyword evidence="2" id="KW-0150">Chloroplast</keyword>
<evidence type="ECO:0000256" key="6">
    <source>
        <dbReference type="ARBA" id="ARBA00022884"/>
    </source>
</evidence>
<evidence type="ECO:0000256" key="7">
    <source>
        <dbReference type="ARBA" id="ARBA00022946"/>
    </source>
</evidence>
<dbReference type="Gene3D" id="3.30.110.60">
    <property type="entry name" value="YhbY-like"/>
    <property type="match status" value="3"/>
</dbReference>
<feature type="domain" description="CRM" evidence="13">
    <location>
        <begin position="337"/>
        <end position="433"/>
    </location>
</feature>
<feature type="region of interest" description="Disordered" evidence="12">
    <location>
        <begin position="904"/>
        <end position="938"/>
    </location>
</feature>
<dbReference type="PANTHER" id="PTHR31846:SF7">
    <property type="entry name" value="CRS1 _ YHBY (CRM) DOMAIN-CONTAINING PROTEIN"/>
    <property type="match status" value="1"/>
</dbReference>
<accession>A0ABM4UNL6</accession>
<keyword evidence="6 10" id="KW-0694">RNA-binding</keyword>
<evidence type="ECO:0000256" key="8">
    <source>
        <dbReference type="ARBA" id="ARBA00023187"/>
    </source>
</evidence>
<dbReference type="InterPro" id="IPR001890">
    <property type="entry name" value="RNA-binding_CRM"/>
</dbReference>
<dbReference type="RefSeq" id="XP_071908882.1">
    <property type="nucleotide sequence ID" value="XM_072052781.1"/>
</dbReference>
<keyword evidence="3" id="KW-0934">Plastid</keyword>
<protein>
    <submittedName>
        <fullName evidence="15">CRM-domain containing factor CFM3, chloroplastic/mitochondrial-like isoform X2</fullName>
    </submittedName>
</protein>
<sequence>MATSQSPLNFLSPTPFPCPSSSSSESHFLIPLLETRCLNRALKFKICCSTHSIEIGTQQSSLTRKKRKPRPSFVEQIQDKWSRKPTILIEKLPWEEEEKEEAKFENFEEDEERNVRFSNGVVSQTASEKSSAVSQPMSSGLPEKVILPPWEHGKKPRKKSQFDNPVRNSRRASNSTESLNGLNDHAQNYATNSRVIQNCNNFEGKFDLGEQSGEKGVKDDETRNGFNEHSENYVTSFSVFQDVKKMEEKLKLDEEIGENGAKKDDTSNEPSQTGEFLFNEIDKGAEHSNNGLGAFQNYVKDSGDTSESVRLPWESESDQQYHEGKRLRKSNTEVAEKVIPEPELKRLRNLALRMVERIKVGAAGVTQALVDSIHEKWKLDEVVKLKFEGPTAMNMRWTHQILESRTGGLVIWRSGSTVVLYRGMGYKLDCVQSYARQTQDKTKEFESSGVQVNNFARSIGTSCSAEPSTAKSYSNNLSVKELKDRSELNLLLDELGPRFKDWSGREPVPVDADLLPDVVPGYRPPFRLLPHGIRHGLRDKEMTFFRRSARVLPPHFALGRNRQLQGLALAMVKLWEKCAIAKIAIKRGVQNTCNERMAEELKVLTGGTLLSRNKEYIVFYRGNDFLPSGVTQALVEKERETVLQQDEEEIARQRALALIASNVKVAERPLVAGTLSETKAATLRWNNQATGEDLEKMMRDSAVVKHAALVKSLENKLAIAKGKITKAEKALLKVQENFEPAEQPTDLETINDEERFLLRKMGLSMKPYLFLGRRGIFDGTIENMHLHWKYRELVKIFVERKSFPQVKHIAISLEAESGGILVSVDKTAKGYVIIVYRGKNYLPPSAFRPKNLLTRRQALARSIELQRREALKHHVAELQEKIEKLKSELVYMKNVKEIDEETLYSRVDDASDDDELQEDEDEDAYLETYNCSGDVGTS</sequence>
<evidence type="ECO:0000313" key="14">
    <source>
        <dbReference type="Proteomes" id="UP001652660"/>
    </source>
</evidence>
<keyword evidence="14" id="KW-1185">Reference proteome</keyword>
<evidence type="ECO:0000256" key="11">
    <source>
        <dbReference type="SAM" id="Coils"/>
    </source>
</evidence>
<dbReference type="PANTHER" id="PTHR31846">
    <property type="entry name" value="CRS1 / YHBY (CRM) DOMAIN-CONTAINING PROTEIN"/>
    <property type="match status" value="1"/>
</dbReference>
<dbReference type="InterPro" id="IPR045278">
    <property type="entry name" value="CRS1/CFM2/CFM3"/>
</dbReference>
<feature type="coiled-coil region" evidence="11">
    <location>
        <begin position="868"/>
        <end position="895"/>
    </location>
</feature>
<feature type="domain" description="CRM" evidence="13">
    <location>
        <begin position="748"/>
        <end position="848"/>
    </location>
</feature>
<feature type="region of interest" description="Disordered" evidence="12">
    <location>
        <begin position="207"/>
        <end position="228"/>
    </location>
</feature>
<dbReference type="GeneID" id="113691324"/>
<dbReference type="Proteomes" id="UP001652660">
    <property type="component" value="Chromosome 6c"/>
</dbReference>
<evidence type="ECO:0000256" key="12">
    <source>
        <dbReference type="SAM" id="MobiDB-lite"/>
    </source>
</evidence>
<dbReference type="Pfam" id="PF01985">
    <property type="entry name" value="CRS1_YhbY"/>
    <property type="match status" value="3"/>
</dbReference>
<keyword evidence="8" id="KW-0508">mRNA splicing</keyword>
<feature type="compositionally biased region" description="Polar residues" evidence="12">
    <location>
        <begin position="121"/>
        <end position="138"/>
    </location>
</feature>
<feature type="region of interest" description="Disordered" evidence="12">
    <location>
        <begin position="121"/>
        <end position="184"/>
    </location>
</feature>